<dbReference type="PANTHER" id="PTHR11748:SF111">
    <property type="entry name" value="D-LACTATE DEHYDROGENASE, MITOCHONDRIAL-RELATED"/>
    <property type="match status" value="1"/>
</dbReference>
<evidence type="ECO:0000256" key="2">
    <source>
        <dbReference type="ARBA" id="ARBA00008000"/>
    </source>
</evidence>
<keyword evidence="5" id="KW-0809">Transit peptide</keyword>
<organism evidence="9 10">
    <name type="scientific">Desulfoluna limicola</name>
    <dbReference type="NCBI Taxonomy" id="2810562"/>
    <lineage>
        <taxon>Bacteria</taxon>
        <taxon>Pseudomonadati</taxon>
        <taxon>Thermodesulfobacteriota</taxon>
        <taxon>Desulfobacteria</taxon>
        <taxon>Desulfobacterales</taxon>
        <taxon>Desulfolunaceae</taxon>
        <taxon>Desulfoluna</taxon>
    </lineage>
</organism>
<proteinExistence type="inferred from homology"/>
<evidence type="ECO:0000259" key="8">
    <source>
        <dbReference type="PROSITE" id="PS51387"/>
    </source>
</evidence>
<dbReference type="InterPro" id="IPR016166">
    <property type="entry name" value="FAD-bd_PCMH"/>
</dbReference>
<dbReference type="SUPFAM" id="SSF56176">
    <property type="entry name" value="FAD-binding/transporter-associated domain-like"/>
    <property type="match status" value="1"/>
</dbReference>
<dbReference type="Pfam" id="PF01565">
    <property type="entry name" value="FAD_binding_4"/>
    <property type="match status" value="1"/>
</dbReference>
<evidence type="ECO:0000256" key="5">
    <source>
        <dbReference type="ARBA" id="ARBA00022946"/>
    </source>
</evidence>
<dbReference type="Gene3D" id="3.30.465.10">
    <property type="match status" value="1"/>
</dbReference>
<keyword evidence="10" id="KW-1185">Reference proteome</keyword>
<keyword evidence="3" id="KW-0285">Flavoprotein</keyword>
<evidence type="ECO:0000256" key="6">
    <source>
        <dbReference type="ARBA" id="ARBA00023002"/>
    </source>
</evidence>
<dbReference type="Pfam" id="PF02913">
    <property type="entry name" value="FAD-oxidase_C"/>
    <property type="match status" value="1"/>
</dbReference>
<dbReference type="PANTHER" id="PTHR11748">
    <property type="entry name" value="D-LACTATE DEHYDROGENASE"/>
    <property type="match status" value="1"/>
</dbReference>
<evidence type="ECO:0000256" key="1">
    <source>
        <dbReference type="ARBA" id="ARBA00001974"/>
    </source>
</evidence>
<dbReference type="SUPFAM" id="SSF55103">
    <property type="entry name" value="FAD-linked oxidases, C-terminal domain"/>
    <property type="match status" value="1"/>
</dbReference>
<evidence type="ECO:0000313" key="10">
    <source>
        <dbReference type="Proteomes" id="UP001320148"/>
    </source>
</evidence>
<name>A0ABN6F1U2_9BACT</name>
<dbReference type="InterPro" id="IPR006094">
    <property type="entry name" value="Oxid_FAD_bind_N"/>
</dbReference>
<sequence length="478" mass="52437">MYETLKQKLGERASDAPMERALYSRDLAPVPSLVVESLFRTMPDLVVRPANDDEIADVMRTAHRKSIPVTPRAGGSTVYFNSVPVKGGIVMDLNLIQGVVDLNENAMTVKVRAATTFEALESWLNKHGMACQSMPSSAPVATVGGWLNTMGYGIGSLKYGSLASQVRSIDVVLPDGRKKHLTRVSNPSIRDYGGSDGTLGIVTQIELDVRKQSPMAHYLVHVQDARQTGAVMNALCSRGTLPYHMHFADAPYLHSLGALGYSLGNIADGSLVAVDFEGAESELARAKCSVEDVVGSNADLSLLPEDMADMEWNERFRAIRIKRGGPSLLGAEMTLPTFRLTVYLDDIRESGKRFGFEPLIYGHACPNHHVTVMTVFTADETKTLPYIINLSLVKKIHDAGRRNGGVPYGTGLWNTPYLHRIVEKKELENMRKLKSNVDPSGIMNPGKTYRAPFLFNRPGFAIGNNVLAEVRRLVRIKG</sequence>
<dbReference type="InterPro" id="IPR036318">
    <property type="entry name" value="FAD-bd_PCMH-like_sf"/>
</dbReference>
<keyword evidence="4" id="KW-0274">FAD</keyword>
<keyword evidence="6" id="KW-0560">Oxidoreductase</keyword>
<dbReference type="EMBL" id="AP024488">
    <property type="protein sequence ID" value="BCS95758.1"/>
    <property type="molecule type" value="Genomic_DNA"/>
</dbReference>
<dbReference type="InterPro" id="IPR016169">
    <property type="entry name" value="FAD-bd_PCMH_sub2"/>
</dbReference>
<dbReference type="InterPro" id="IPR004113">
    <property type="entry name" value="FAD-bd_oxidored_4_C"/>
</dbReference>
<dbReference type="EC" id="1.1.2.4" evidence="7"/>
<comment type="cofactor">
    <cofactor evidence="1">
        <name>FAD</name>
        <dbReference type="ChEBI" id="CHEBI:57692"/>
    </cofactor>
</comment>
<reference evidence="9 10" key="1">
    <citation type="submission" date="2021-02" db="EMBL/GenBank/DDBJ databases">
        <title>Complete genome of Desulfoluna sp. strain ASN36.</title>
        <authorList>
            <person name="Takahashi A."/>
            <person name="Kojima H."/>
            <person name="Fukui M."/>
        </authorList>
    </citation>
    <scope>NUCLEOTIDE SEQUENCE [LARGE SCALE GENOMIC DNA]</scope>
    <source>
        <strain evidence="9 10">ASN36</strain>
    </source>
</reference>
<gene>
    <name evidence="9" type="ORF">DSLASN_13900</name>
</gene>
<evidence type="ECO:0000256" key="4">
    <source>
        <dbReference type="ARBA" id="ARBA00022827"/>
    </source>
</evidence>
<feature type="domain" description="FAD-binding PCMH-type" evidence="8">
    <location>
        <begin position="39"/>
        <end position="212"/>
    </location>
</feature>
<comment type="similarity">
    <text evidence="2">Belongs to the FAD-binding oxidoreductase/transferase type 4 family.</text>
</comment>
<evidence type="ECO:0000313" key="9">
    <source>
        <dbReference type="EMBL" id="BCS95758.1"/>
    </source>
</evidence>
<evidence type="ECO:0000256" key="7">
    <source>
        <dbReference type="ARBA" id="ARBA00038897"/>
    </source>
</evidence>
<dbReference type="InterPro" id="IPR016164">
    <property type="entry name" value="FAD-linked_Oxase-like_C"/>
</dbReference>
<evidence type="ECO:0000256" key="3">
    <source>
        <dbReference type="ARBA" id="ARBA00022630"/>
    </source>
</evidence>
<dbReference type="Proteomes" id="UP001320148">
    <property type="component" value="Chromosome"/>
</dbReference>
<dbReference type="InterPro" id="IPR016171">
    <property type="entry name" value="Vanillyl_alc_oxidase_C-sub2"/>
</dbReference>
<dbReference type="PROSITE" id="PS51387">
    <property type="entry name" value="FAD_PCMH"/>
    <property type="match status" value="1"/>
</dbReference>
<accession>A0ABN6F1U2</accession>
<protein>
    <recommendedName>
        <fullName evidence="7">D-lactate dehydrogenase (cytochrome)</fullName>
        <ecNumber evidence="7">1.1.2.4</ecNumber>
    </recommendedName>
</protein>
<dbReference type="Gene3D" id="1.10.45.10">
    <property type="entry name" value="Vanillyl-alcohol Oxidase, Chain A, domain 4"/>
    <property type="match status" value="1"/>
</dbReference>